<dbReference type="SUPFAM" id="SSF49464">
    <property type="entry name" value="Carboxypeptidase regulatory domain-like"/>
    <property type="match status" value="1"/>
</dbReference>
<evidence type="ECO:0000313" key="2">
    <source>
        <dbReference type="EMBL" id="GAA5104571.1"/>
    </source>
</evidence>
<keyword evidence="3" id="KW-1185">Reference proteome</keyword>
<accession>A0ABP9MYI2</accession>
<dbReference type="Proteomes" id="UP001500171">
    <property type="component" value="Unassembled WGS sequence"/>
</dbReference>
<name>A0ABP9MYI2_9GAMM</name>
<dbReference type="Pfam" id="PF08400">
    <property type="entry name" value="phage_tail_N"/>
    <property type="match status" value="1"/>
</dbReference>
<dbReference type="EMBL" id="BAABHY010000001">
    <property type="protein sequence ID" value="GAA5104571.1"/>
    <property type="molecule type" value="Genomic_DNA"/>
</dbReference>
<comment type="caution">
    <text evidence="2">The sequence shown here is derived from an EMBL/GenBank/DDBJ whole genome shotgun (WGS) entry which is preliminary data.</text>
</comment>
<evidence type="ECO:0000259" key="1">
    <source>
        <dbReference type="Pfam" id="PF08400"/>
    </source>
</evidence>
<dbReference type="RefSeq" id="WP_345487895.1">
    <property type="nucleotide sequence ID" value="NZ_BAABHY010000001.1"/>
</dbReference>
<dbReference type="InterPro" id="IPR013609">
    <property type="entry name" value="Stf-like_N"/>
</dbReference>
<protein>
    <recommendedName>
        <fullName evidence="1">Lambda-like tail fibre protein N-terminal domain-containing protein</fullName>
    </recommendedName>
</protein>
<organism evidence="2 3">
    <name type="scientific">Orbus sasakiae</name>
    <dbReference type="NCBI Taxonomy" id="1078475"/>
    <lineage>
        <taxon>Bacteria</taxon>
        <taxon>Pseudomonadati</taxon>
        <taxon>Pseudomonadota</taxon>
        <taxon>Gammaproteobacteria</taxon>
        <taxon>Orbales</taxon>
        <taxon>Orbaceae</taxon>
        <taxon>Orbus</taxon>
    </lineage>
</organism>
<evidence type="ECO:0000313" key="3">
    <source>
        <dbReference type="Proteomes" id="UP001500171"/>
    </source>
</evidence>
<reference evidence="3" key="1">
    <citation type="journal article" date="2019" name="Int. J. Syst. Evol. Microbiol.">
        <title>The Global Catalogue of Microorganisms (GCM) 10K type strain sequencing project: providing services to taxonomists for standard genome sequencing and annotation.</title>
        <authorList>
            <consortium name="The Broad Institute Genomics Platform"/>
            <consortium name="The Broad Institute Genome Sequencing Center for Infectious Disease"/>
            <person name="Wu L."/>
            <person name="Ma J."/>
        </authorList>
    </citation>
    <scope>NUCLEOTIDE SEQUENCE [LARGE SCALE GENOMIC DNA]</scope>
    <source>
        <strain evidence="3">JCM 18050</strain>
    </source>
</reference>
<dbReference type="InterPro" id="IPR005601">
    <property type="entry name" value="Tail_fibre_p36"/>
</dbReference>
<dbReference type="Gene3D" id="2.60.40.1120">
    <property type="entry name" value="Carboxypeptidase-like, regulatory domain"/>
    <property type="match status" value="1"/>
</dbReference>
<proteinExistence type="predicted"/>
<sequence length="845" mass="91604">MATISGILIDGAGQPLPNAQIVLTALKTSSKVLNQSKALITTTSETGAYSVSAQVGHYAVTVFREGYPVEKVGYIRVFLDSTDGSLNDYLLNPSENEITPELLAQVMQARADALISATNASQSFTNAEKLLNDVVKKTGSTVTGKISFDRPVVSSVIASNTPKSASELNPNAIWGNNSSQYAVFNGNDNASLGKTNNLTIASWQGVGFAPLYASQESNAINSTVVIDTRKGTLNAIGGVYENSDKLAKLKDVLSNKGATSSGDLTIKKSIPRLHLTDSVSGSGAVLLSTGYEFGLYDSKDTESVKLSYNYATKNWSFLNSTVTIGGKNILVDGSSVKQLTQINQNNANVQYKKLCAIKSDTSSKVSKISLLVSGANSCVDTNNSLDVVNFGLNGSNVYLNHQIIFDSASSSNRAKYFWIYNNIAGLYELWIRFGTFRGAFGISVVSGTNSNTTLFLDDPVATESAPTGTANYSTTVKVLHDNDASLNTDLHMYGNRRIINFPYGKHQIISATNFAFNFNGSDGKQLSRLWWKQDSNNWIFENGSAIFNNEIISASTGNDFRFKVANKPSMIFRYDGDRYHILFTDATTPNGQWNNLRPLNIRSQDGVVDIGTGLTLKNVSVLKQGDAGLNTRNLPLITDFKTLSINSGIYRAFGSKVPNIATPNAPTGSSNARLTVTVRCDGSVTHYEVIENGSRNPKKWIGECYSLSGSLVIYWAEVVTSANVGTILPNIEYWYLTGTESAPATLNVNGTIIIDDTLYPSKSVTMEAQIRYTCKDGVTRWMPAIWLWDGTPHGVKLTRTSDNKVLIRGGTKQLMYVDGTAWGIPDSYCPKATVTSAQIRVAIYK</sequence>
<dbReference type="InterPro" id="IPR008969">
    <property type="entry name" value="CarboxyPept-like_regulatory"/>
</dbReference>
<feature type="domain" description="Lambda-like tail fibre protein N-terminal" evidence="1">
    <location>
        <begin position="3"/>
        <end position="129"/>
    </location>
</feature>
<dbReference type="Pfam" id="PF03903">
    <property type="entry name" value="Phage_T4_gp36"/>
    <property type="match status" value="1"/>
</dbReference>
<gene>
    <name evidence="2" type="ORF">GCM10023211_02440</name>
</gene>